<keyword evidence="6" id="KW-1185">Reference proteome</keyword>
<dbReference type="GO" id="GO:0016628">
    <property type="term" value="F:oxidoreductase activity, acting on the CH-CH group of donors, NAD or NADP as acceptor"/>
    <property type="evidence" value="ECO:0007669"/>
    <property type="project" value="UniProtKB-ARBA"/>
</dbReference>
<evidence type="ECO:0000256" key="1">
    <source>
        <dbReference type="ARBA" id="ARBA00001917"/>
    </source>
</evidence>
<dbReference type="Gene3D" id="3.20.20.70">
    <property type="entry name" value="Aldolase class I"/>
    <property type="match status" value="1"/>
</dbReference>
<dbReference type="Pfam" id="PF00724">
    <property type="entry name" value="Oxidored_FMN"/>
    <property type="match status" value="1"/>
</dbReference>
<comment type="cofactor">
    <cofactor evidence="1">
        <name>FMN</name>
        <dbReference type="ChEBI" id="CHEBI:58210"/>
    </cofactor>
</comment>
<evidence type="ECO:0000256" key="2">
    <source>
        <dbReference type="ARBA" id="ARBA00005979"/>
    </source>
</evidence>
<dbReference type="InterPro" id="IPR001155">
    <property type="entry name" value="OxRdtase_FMN_N"/>
</dbReference>
<evidence type="ECO:0000259" key="4">
    <source>
        <dbReference type="Pfam" id="PF00724"/>
    </source>
</evidence>
<dbReference type="InterPro" id="IPR045247">
    <property type="entry name" value="Oye-like"/>
</dbReference>
<proteinExistence type="inferred from homology"/>
<dbReference type="PANTHER" id="PTHR22893">
    <property type="entry name" value="NADH OXIDOREDUCTASE-RELATED"/>
    <property type="match status" value="1"/>
</dbReference>
<dbReference type="CDD" id="cd02933">
    <property type="entry name" value="OYE_like_FMN"/>
    <property type="match status" value="1"/>
</dbReference>
<name>A0A6P0UDM0_9FLAO</name>
<keyword evidence="3" id="KW-0560">Oxidoreductase</keyword>
<accession>A0A6P0UDM0</accession>
<sequence length="372" mass="41978">MEKRQHLLQPLQMGPISLPNRVVMAPMTRSRAANDENKATADLQGRYYAQRASAGLIITEGSQVSERAVGYINTPGIHSRVQVEGWKEVTKKVHEAGGRIFVQLWHVGRMSHPDFHNGEHPLAPSAINPHEKSYTPEGFKETVTPKEMSLEEIQQTIADFRLAAKNAVEAGFDGVEIHASNGYLFHQFFNRTSNRRTDAYGGTREKRARFLFDVLDAVKKEIPENRIGIRLNPSLHGSFGMTLDEETIPTFDYIVDKLNEYNLAYLHLSEPFTDVSDIPHAEPEIAKHYRPLYKGVLMINNGFDRASGNAILEEGLADLVAFGKPYISNPDLVERFEQDVPLTDWDQDTFYTPGKEGYLDYKKKTAEASTQD</sequence>
<feature type="domain" description="NADH:flavin oxidoreductase/NADH oxidase N-terminal" evidence="4">
    <location>
        <begin position="7"/>
        <end position="341"/>
    </location>
</feature>
<organism evidence="5 6">
    <name type="scientific">Muriicola jejuensis</name>
    <dbReference type="NCBI Taxonomy" id="504488"/>
    <lineage>
        <taxon>Bacteria</taxon>
        <taxon>Pseudomonadati</taxon>
        <taxon>Bacteroidota</taxon>
        <taxon>Flavobacteriia</taxon>
        <taxon>Flavobacteriales</taxon>
        <taxon>Flavobacteriaceae</taxon>
        <taxon>Muriicola</taxon>
    </lineage>
</organism>
<evidence type="ECO:0000256" key="3">
    <source>
        <dbReference type="ARBA" id="ARBA00023002"/>
    </source>
</evidence>
<protein>
    <submittedName>
        <fullName evidence="5">Alkene reductase</fullName>
    </submittedName>
</protein>
<dbReference type="FunFam" id="3.20.20.70:FF:000059">
    <property type="entry name" value="N-ethylmaleimide reductase, FMN-linked"/>
    <property type="match status" value="1"/>
</dbReference>
<comment type="similarity">
    <text evidence="2">Belongs to the NADH:flavin oxidoreductase/NADH oxidase family.</text>
</comment>
<dbReference type="PANTHER" id="PTHR22893:SF91">
    <property type="entry name" value="NADPH DEHYDROGENASE 2-RELATED"/>
    <property type="match status" value="1"/>
</dbReference>
<reference evidence="5 6" key="1">
    <citation type="submission" date="2020-01" db="EMBL/GenBank/DDBJ databases">
        <title>Muriicola jejuensis KCTC 22299.</title>
        <authorList>
            <person name="Wang G."/>
        </authorList>
    </citation>
    <scope>NUCLEOTIDE SEQUENCE [LARGE SCALE GENOMIC DNA]</scope>
    <source>
        <strain evidence="5 6">KCTC 22299</strain>
    </source>
</reference>
<dbReference type="GO" id="GO:0005829">
    <property type="term" value="C:cytosol"/>
    <property type="evidence" value="ECO:0007669"/>
    <property type="project" value="UniProtKB-ARBA"/>
</dbReference>
<comment type="caution">
    <text evidence="5">The sequence shown here is derived from an EMBL/GenBank/DDBJ whole genome shotgun (WGS) entry which is preliminary data.</text>
</comment>
<dbReference type="Proteomes" id="UP000468443">
    <property type="component" value="Unassembled WGS sequence"/>
</dbReference>
<dbReference type="RefSeq" id="WP_163693751.1">
    <property type="nucleotide sequence ID" value="NZ_FXTW01000003.1"/>
</dbReference>
<dbReference type="InterPro" id="IPR013785">
    <property type="entry name" value="Aldolase_TIM"/>
</dbReference>
<evidence type="ECO:0000313" key="5">
    <source>
        <dbReference type="EMBL" id="NER11295.1"/>
    </source>
</evidence>
<dbReference type="SUPFAM" id="SSF51395">
    <property type="entry name" value="FMN-linked oxidoreductases"/>
    <property type="match status" value="1"/>
</dbReference>
<dbReference type="AlphaFoldDB" id="A0A6P0UDM0"/>
<evidence type="ECO:0000313" key="6">
    <source>
        <dbReference type="Proteomes" id="UP000468443"/>
    </source>
</evidence>
<dbReference type="GO" id="GO:0010181">
    <property type="term" value="F:FMN binding"/>
    <property type="evidence" value="ECO:0007669"/>
    <property type="project" value="InterPro"/>
</dbReference>
<gene>
    <name evidence="5" type="ORF">GWK09_12245</name>
</gene>
<dbReference type="EMBL" id="JAABOP010000004">
    <property type="protein sequence ID" value="NER11295.1"/>
    <property type="molecule type" value="Genomic_DNA"/>
</dbReference>